<evidence type="ECO:0000256" key="1">
    <source>
        <dbReference type="ARBA" id="ARBA00022517"/>
    </source>
</evidence>
<dbReference type="InterPro" id="IPR023548">
    <property type="entry name" value="Brix_dom_Rbsml_bgen_prot"/>
</dbReference>
<accession>A0A7J3ZLF4</accession>
<comment type="caution">
    <text evidence="4">The sequence shown here is derived from an EMBL/GenBank/DDBJ whole genome shotgun (WGS) entry which is preliminary data.</text>
</comment>
<dbReference type="GO" id="GO:0006364">
    <property type="term" value="P:rRNA processing"/>
    <property type="evidence" value="ECO:0007669"/>
    <property type="project" value="InterPro"/>
</dbReference>
<dbReference type="InterPro" id="IPR007109">
    <property type="entry name" value="Brix"/>
</dbReference>
<comment type="function">
    <text evidence="2">Probably involved in the biogenesis of the ribosome.</text>
</comment>
<dbReference type="SUPFAM" id="SSF52954">
    <property type="entry name" value="Class II aaRS ABD-related"/>
    <property type="match status" value="1"/>
</dbReference>
<dbReference type="SMART" id="SM00879">
    <property type="entry name" value="Brix"/>
    <property type="match status" value="1"/>
</dbReference>
<dbReference type="EMBL" id="DRZC01000076">
    <property type="protein sequence ID" value="HHQ80868.1"/>
    <property type="molecule type" value="Genomic_DNA"/>
</dbReference>
<organism evidence="4">
    <name type="scientific">Fervidicoccus fontis</name>
    <dbReference type="NCBI Taxonomy" id="683846"/>
    <lineage>
        <taxon>Archaea</taxon>
        <taxon>Thermoproteota</taxon>
        <taxon>Thermoprotei</taxon>
        <taxon>Fervidicoccales</taxon>
        <taxon>Fervidicoccaceae</taxon>
        <taxon>Fervidicoccus</taxon>
    </lineage>
</organism>
<sequence>MVGPTIVTTSRDPSRRTRSLVKDIVMLAPWLVRINRGKMTLRELLDFAVNVNARTLAIVCEKKANPSIIRLYDLEAEVQEDSVMHAYTIFFKGVALSRERSRKLTSRLKVSKAEVVLNSEPASENERNAVAALIKMFNARLWNGTWKSRTLYIMTRQHKDTLVVSFALWRGSNSIEVGPILKVAGVKRVERYVRLF</sequence>
<proteinExistence type="inferred from homology"/>
<dbReference type="HAMAP" id="MF_00699">
    <property type="entry name" value="BriX"/>
    <property type="match status" value="1"/>
</dbReference>
<reference evidence="4" key="1">
    <citation type="journal article" date="2020" name="mSystems">
        <title>Genome- and Community-Level Interaction Insights into Carbon Utilization and Element Cycling Functions of Hydrothermarchaeota in Hydrothermal Sediment.</title>
        <authorList>
            <person name="Zhou Z."/>
            <person name="Liu Y."/>
            <person name="Xu W."/>
            <person name="Pan J."/>
            <person name="Luo Z.H."/>
            <person name="Li M."/>
        </authorList>
    </citation>
    <scope>NUCLEOTIDE SEQUENCE [LARGE SCALE GENOMIC DNA]</scope>
    <source>
        <strain evidence="4">SpSt-1116</strain>
    </source>
</reference>
<keyword evidence="1 2" id="KW-0690">Ribosome biogenesis</keyword>
<evidence type="ECO:0000256" key="2">
    <source>
        <dbReference type="HAMAP-Rule" id="MF_00699"/>
    </source>
</evidence>
<evidence type="ECO:0000313" key="4">
    <source>
        <dbReference type="EMBL" id="HHQ80868.1"/>
    </source>
</evidence>
<dbReference type="GO" id="GO:0019843">
    <property type="term" value="F:rRNA binding"/>
    <property type="evidence" value="ECO:0007669"/>
    <property type="project" value="InterPro"/>
</dbReference>
<gene>
    <name evidence="4" type="ORF">ENM78_05415</name>
</gene>
<dbReference type="AlphaFoldDB" id="A0A7J3ZLF4"/>
<evidence type="ECO:0000259" key="3">
    <source>
        <dbReference type="PROSITE" id="PS50833"/>
    </source>
</evidence>
<protein>
    <recommendedName>
        <fullName evidence="2">Probable Brix domain-containing ribosomal biogenesis protein</fullName>
    </recommendedName>
</protein>
<name>A0A7J3ZLF4_9CREN</name>
<dbReference type="PROSITE" id="PS50833">
    <property type="entry name" value="BRIX"/>
    <property type="match status" value="1"/>
</dbReference>
<feature type="domain" description="Brix" evidence="3">
    <location>
        <begin position="3"/>
        <end position="194"/>
    </location>
</feature>
<dbReference type="Gene3D" id="3.40.50.10480">
    <property type="entry name" value="Probable brix-domain ribosomal biogenesis protein"/>
    <property type="match status" value="1"/>
</dbReference>